<organism evidence="19 20">
    <name type="scientific">Sphingomonas populi</name>
    <dbReference type="NCBI Taxonomy" id="2484750"/>
    <lineage>
        <taxon>Bacteria</taxon>
        <taxon>Pseudomonadati</taxon>
        <taxon>Pseudomonadota</taxon>
        <taxon>Alphaproteobacteria</taxon>
        <taxon>Sphingomonadales</taxon>
        <taxon>Sphingomonadaceae</taxon>
        <taxon>Sphingomonas</taxon>
    </lineage>
</organism>
<evidence type="ECO:0000256" key="3">
    <source>
        <dbReference type="ARBA" id="ARBA00007739"/>
    </source>
</evidence>
<comment type="catalytic activity">
    <reaction evidence="13">
        <text>Preferential cleavage: (Ac)2-L-Lys-D-Ala-|-D-Ala. Also transpeptidation of peptidyl-alanyl moieties that are N-acyl substituents of D-alanine.</text>
        <dbReference type="EC" id="3.4.16.4"/>
    </reaction>
</comment>
<dbReference type="InterPro" id="IPR036950">
    <property type="entry name" value="PBP_transglycosylase"/>
</dbReference>
<dbReference type="AlphaFoldDB" id="A0A4Q6XZQ3"/>
<comment type="catalytic activity">
    <reaction evidence="14">
        <text>[GlcNAc-(1-&gt;4)-Mur2Ac(oyl-L-Ala-gamma-D-Glu-L-Lys-D-Ala-D-Ala)](n)-di-trans,octa-cis-undecaprenyl diphosphate + beta-D-GlcNAc-(1-&gt;4)-Mur2Ac(oyl-L-Ala-gamma-D-Glu-L-Lys-D-Ala-D-Ala)-di-trans,octa-cis-undecaprenyl diphosphate = [GlcNAc-(1-&gt;4)-Mur2Ac(oyl-L-Ala-gamma-D-Glu-L-Lys-D-Ala-D-Ala)](n+1)-di-trans,octa-cis-undecaprenyl diphosphate + di-trans,octa-cis-undecaprenyl diphosphate + H(+)</text>
        <dbReference type="Rhea" id="RHEA:23708"/>
        <dbReference type="Rhea" id="RHEA-COMP:9602"/>
        <dbReference type="Rhea" id="RHEA-COMP:9603"/>
        <dbReference type="ChEBI" id="CHEBI:15378"/>
        <dbReference type="ChEBI" id="CHEBI:58405"/>
        <dbReference type="ChEBI" id="CHEBI:60033"/>
        <dbReference type="ChEBI" id="CHEBI:78435"/>
        <dbReference type="EC" id="2.4.99.28"/>
    </reaction>
</comment>
<dbReference type="GO" id="GO:0030288">
    <property type="term" value="C:outer membrane-bounded periplasmic space"/>
    <property type="evidence" value="ECO:0007669"/>
    <property type="project" value="TreeGrafter"/>
</dbReference>
<dbReference type="Pfam" id="PF00905">
    <property type="entry name" value="Transpeptidase"/>
    <property type="match status" value="1"/>
</dbReference>
<name>A0A4Q6XZQ3_9SPHN</name>
<keyword evidence="11" id="KW-0511">Multifunctional enzyme</keyword>
<evidence type="ECO:0000256" key="2">
    <source>
        <dbReference type="ARBA" id="ARBA00007090"/>
    </source>
</evidence>
<evidence type="ECO:0000256" key="5">
    <source>
        <dbReference type="ARBA" id="ARBA00022670"/>
    </source>
</evidence>
<dbReference type="EMBL" id="SGIS01000006">
    <property type="protein sequence ID" value="RZF65511.1"/>
    <property type="molecule type" value="Genomic_DNA"/>
</dbReference>
<feature type="domain" description="Glycosyl transferase family 51" evidence="18">
    <location>
        <begin position="119"/>
        <end position="281"/>
    </location>
</feature>
<dbReference type="InterPro" id="IPR023346">
    <property type="entry name" value="Lysozyme-like_dom_sf"/>
</dbReference>
<evidence type="ECO:0000259" key="18">
    <source>
        <dbReference type="Pfam" id="PF00912"/>
    </source>
</evidence>
<dbReference type="Pfam" id="PF00912">
    <property type="entry name" value="Transgly"/>
    <property type="match status" value="1"/>
</dbReference>
<dbReference type="GO" id="GO:0009002">
    <property type="term" value="F:serine-type D-Ala-D-Ala carboxypeptidase activity"/>
    <property type="evidence" value="ECO:0007669"/>
    <property type="project" value="UniProtKB-EC"/>
</dbReference>
<dbReference type="GO" id="GO:0071555">
    <property type="term" value="P:cell wall organization"/>
    <property type="evidence" value="ECO:0007669"/>
    <property type="project" value="UniProtKB-KW"/>
</dbReference>
<evidence type="ECO:0000256" key="11">
    <source>
        <dbReference type="ARBA" id="ARBA00023268"/>
    </source>
</evidence>
<keyword evidence="7" id="KW-0808">Transferase</keyword>
<dbReference type="NCBIfam" id="TIGR02074">
    <property type="entry name" value="PBP_1a_fam"/>
    <property type="match status" value="1"/>
</dbReference>
<evidence type="ECO:0000259" key="17">
    <source>
        <dbReference type="Pfam" id="PF00905"/>
    </source>
</evidence>
<proteinExistence type="inferred from homology"/>
<evidence type="ECO:0000313" key="19">
    <source>
        <dbReference type="EMBL" id="RZF65511.1"/>
    </source>
</evidence>
<dbReference type="SUPFAM" id="SSF53955">
    <property type="entry name" value="Lysozyme-like"/>
    <property type="match status" value="1"/>
</dbReference>
<feature type="region of interest" description="Disordered" evidence="15">
    <location>
        <begin position="1"/>
        <end position="50"/>
    </location>
</feature>
<dbReference type="GO" id="GO:0009252">
    <property type="term" value="P:peptidoglycan biosynthetic process"/>
    <property type="evidence" value="ECO:0007669"/>
    <property type="project" value="UniProtKB-UniPathway"/>
</dbReference>
<dbReference type="PANTHER" id="PTHR32282:SF33">
    <property type="entry name" value="PEPTIDOGLYCAN GLYCOSYLTRANSFERASE"/>
    <property type="match status" value="1"/>
</dbReference>
<comment type="similarity">
    <text evidence="2">In the C-terminal section; belongs to the transpeptidase family.</text>
</comment>
<keyword evidence="12" id="KW-0961">Cell wall biogenesis/degradation</keyword>
<keyword evidence="8" id="KW-0378">Hydrolase</keyword>
<evidence type="ECO:0000256" key="8">
    <source>
        <dbReference type="ARBA" id="ARBA00022801"/>
    </source>
</evidence>
<keyword evidence="16" id="KW-0812">Transmembrane</keyword>
<comment type="pathway">
    <text evidence="1">Cell wall biogenesis; peptidoglycan biosynthesis.</text>
</comment>
<evidence type="ECO:0000256" key="9">
    <source>
        <dbReference type="ARBA" id="ARBA00022960"/>
    </source>
</evidence>
<evidence type="ECO:0000256" key="12">
    <source>
        <dbReference type="ARBA" id="ARBA00023316"/>
    </source>
</evidence>
<dbReference type="Gene3D" id="3.40.710.10">
    <property type="entry name" value="DD-peptidase/beta-lactamase superfamily"/>
    <property type="match status" value="1"/>
</dbReference>
<dbReference type="GO" id="GO:0008955">
    <property type="term" value="F:peptidoglycan glycosyltransferase activity"/>
    <property type="evidence" value="ECO:0007669"/>
    <property type="project" value="UniProtKB-EC"/>
</dbReference>
<keyword evidence="20" id="KW-1185">Reference proteome</keyword>
<dbReference type="GO" id="GO:0008360">
    <property type="term" value="P:regulation of cell shape"/>
    <property type="evidence" value="ECO:0007669"/>
    <property type="project" value="UniProtKB-KW"/>
</dbReference>
<evidence type="ECO:0000256" key="7">
    <source>
        <dbReference type="ARBA" id="ARBA00022679"/>
    </source>
</evidence>
<evidence type="ECO:0000256" key="14">
    <source>
        <dbReference type="ARBA" id="ARBA00049902"/>
    </source>
</evidence>
<dbReference type="InterPro" id="IPR001264">
    <property type="entry name" value="Glyco_trans_51"/>
</dbReference>
<keyword evidence="16" id="KW-0472">Membrane</keyword>
<dbReference type="UniPathway" id="UPA00219"/>
<comment type="caution">
    <text evidence="19">The sequence shown here is derived from an EMBL/GenBank/DDBJ whole genome shotgun (WGS) entry which is preliminary data.</text>
</comment>
<protein>
    <submittedName>
        <fullName evidence="19">Penicillin-binding protein</fullName>
    </submittedName>
</protein>
<evidence type="ECO:0000256" key="6">
    <source>
        <dbReference type="ARBA" id="ARBA00022676"/>
    </source>
</evidence>
<feature type="compositionally biased region" description="Basic and acidic residues" evidence="15">
    <location>
        <begin position="679"/>
        <end position="703"/>
    </location>
</feature>
<evidence type="ECO:0000256" key="15">
    <source>
        <dbReference type="SAM" id="MobiDB-lite"/>
    </source>
</evidence>
<feature type="compositionally biased region" description="Acidic residues" evidence="15">
    <location>
        <begin position="39"/>
        <end position="50"/>
    </location>
</feature>
<dbReference type="PANTHER" id="PTHR32282">
    <property type="entry name" value="BINDING PROTEIN TRANSPEPTIDASE, PUTATIVE-RELATED"/>
    <property type="match status" value="1"/>
</dbReference>
<keyword evidence="6" id="KW-0328">Glycosyltransferase</keyword>
<accession>A0A4Q6XZQ3</accession>
<evidence type="ECO:0000313" key="20">
    <source>
        <dbReference type="Proteomes" id="UP000292085"/>
    </source>
</evidence>
<dbReference type="RefSeq" id="WP_130155752.1">
    <property type="nucleotide sequence ID" value="NZ_SGIS01000006.1"/>
</dbReference>
<dbReference type="FunFam" id="1.10.3810.10:FF:000001">
    <property type="entry name" value="Penicillin-binding protein 1A"/>
    <property type="match status" value="1"/>
</dbReference>
<keyword evidence="9" id="KW-0133">Cell shape</keyword>
<dbReference type="InterPro" id="IPR001460">
    <property type="entry name" value="PCN-bd_Tpept"/>
</dbReference>
<feature type="domain" description="Penicillin-binding protein transpeptidase" evidence="17">
    <location>
        <begin position="363"/>
        <end position="621"/>
    </location>
</feature>
<dbReference type="GO" id="GO:0006508">
    <property type="term" value="P:proteolysis"/>
    <property type="evidence" value="ECO:0007669"/>
    <property type="project" value="UniProtKB-KW"/>
</dbReference>
<dbReference type="Gene3D" id="1.10.3810.10">
    <property type="entry name" value="Biosynthetic peptidoglycan transglycosylase-like"/>
    <property type="match status" value="1"/>
</dbReference>
<feature type="region of interest" description="Disordered" evidence="15">
    <location>
        <begin position="670"/>
        <end position="703"/>
    </location>
</feature>
<sequence length="703" mass="75907">MRHFPFGSANDGDPPFELTGGMPPPRDGRDPYGRRAPEPEQDDDFDDDDDAAAPRRRIAWGRWIMRGLGALVIVFVLLVGWLAITAPLSKSLQPPLPPSVTLLAEDGTPIARRGAIIGAPVDAAKLPKNVTNAFIAIEDRRFRTHWGIDPRGILRAMFHNIGRGGLREGGSTITQQLAKNAFLDSDRTAARKIREVMIAFWLEAWLSKDQILSRYLSNVYFGDNVYGLRAAAKHYFNRDPEDLSIGQAAMMAGLVKAPSRLAPTGNLKGARDRQKLVVRAMADAGLIDKATAADVGPARLSASRIKPLPDGTYFADWVLPDARDRAGEIVTETTVRTTLDRRLQRMAERAVAHAGLKTAQVALVAMRPDGRVVAMVGGKNYAASPFNRATQARRQPGSAFKLFVYLAAMRAGLTPDSMIADEPVTIGDWSPKNSDGRYEGQITLRHAFAKSSNVAAARLIQKVGVAQVIKAARDLGISTPIPNEATIALGTSTVSLLELTAAYAGIAAENYPVRPRGLEAEPEEHHWYDGLTGGTHALTRTERDEMLDLLSASAETGTGRRAALSIKTFGKTGTTQDNRDALFMGFADDLVVGVWVGNDDNTPNPGLSGGGVPARVWREFMTQALGVSAAIPPEAIPATVDPDALDDSDNTVLPVGGDIEGMGLHLHVGRDGSISLGGENRDDRGRPPRPDEPRDDEPYRDDQ</sequence>
<feature type="transmembrane region" description="Helical" evidence="16">
    <location>
        <begin position="63"/>
        <end position="84"/>
    </location>
</feature>
<feature type="compositionally biased region" description="Basic and acidic residues" evidence="15">
    <location>
        <begin position="26"/>
        <end position="38"/>
    </location>
</feature>
<comment type="similarity">
    <text evidence="3">In the N-terminal section; belongs to the glycosyltransferase 51 family.</text>
</comment>
<keyword evidence="10" id="KW-0573">Peptidoglycan synthesis</keyword>
<gene>
    <name evidence="19" type="ORF">EWE75_06015</name>
</gene>
<evidence type="ECO:0000256" key="13">
    <source>
        <dbReference type="ARBA" id="ARBA00034000"/>
    </source>
</evidence>
<dbReference type="Proteomes" id="UP000292085">
    <property type="component" value="Unassembled WGS sequence"/>
</dbReference>
<evidence type="ECO:0000256" key="10">
    <source>
        <dbReference type="ARBA" id="ARBA00022984"/>
    </source>
</evidence>
<keyword evidence="16" id="KW-1133">Transmembrane helix</keyword>
<dbReference type="InterPro" id="IPR012338">
    <property type="entry name" value="Beta-lactam/transpept-like"/>
</dbReference>
<dbReference type="GO" id="GO:0008658">
    <property type="term" value="F:penicillin binding"/>
    <property type="evidence" value="ECO:0007669"/>
    <property type="project" value="InterPro"/>
</dbReference>
<dbReference type="OrthoDB" id="9766909at2"/>
<evidence type="ECO:0000256" key="16">
    <source>
        <dbReference type="SAM" id="Phobius"/>
    </source>
</evidence>
<keyword evidence="5" id="KW-0645">Protease</keyword>
<dbReference type="SUPFAM" id="SSF56601">
    <property type="entry name" value="beta-lactamase/transpeptidase-like"/>
    <property type="match status" value="1"/>
</dbReference>
<evidence type="ECO:0000256" key="4">
    <source>
        <dbReference type="ARBA" id="ARBA00022645"/>
    </source>
</evidence>
<dbReference type="InterPro" id="IPR050396">
    <property type="entry name" value="Glycosyltr_51/Transpeptidase"/>
</dbReference>
<keyword evidence="4" id="KW-0121">Carboxypeptidase</keyword>
<reference evidence="19 20" key="1">
    <citation type="submission" date="2019-02" db="EMBL/GenBank/DDBJ databases">
        <authorList>
            <person name="Li Y."/>
        </authorList>
    </citation>
    <scope>NUCLEOTIDE SEQUENCE [LARGE SCALE GENOMIC DNA]</scope>
    <source>
        <strain evidence="19 20">3-7</strain>
    </source>
</reference>
<evidence type="ECO:0000256" key="1">
    <source>
        <dbReference type="ARBA" id="ARBA00004752"/>
    </source>
</evidence>